<dbReference type="FunFam" id="3.40.850.10:FF:000018">
    <property type="entry name" value="unconventional myosin-VI isoform X1"/>
    <property type="match status" value="1"/>
</dbReference>
<dbReference type="GO" id="GO:0005886">
    <property type="term" value="C:plasma membrane"/>
    <property type="evidence" value="ECO:0007669"/>
    <property type="project" value="TreeGrafter"/>
</dbReference>
<dbReference type="Proteomes" id="UP000663879">
    <property type="component" value="Unassembled WGS sequence"/>
</dbReference>
<keyword evidence="8 11" id="KW-0518">Myosin</keyword>
<feature type="region of interest" description="Disordered" evidence="13">
    <location>
        <begin position="1092"/>
        <end position="1112"/>
    </location>
</feature>
<evidence type="ECO:0000256" key="1">
    <source>
        <dbReference type="ARBA" id="ARBA00004496"/>
    </source>
</evidence>
<dbReference type="Gene3D" id="3.40.850.10">
    <property type="entry name" value="Kinesin motor domain"/>
    <property type="match status" value="1"/>
</dbReference>
<evidence type="ECO:0000256" key="3">
    <source>
        <dbReference type="ARBA" id="ARBA00022490"/>
    </source>
</evidence>
<evidence type="ECO:0000256" key="8">
    <source>
        <dbReference type="ARBA" id="ARBA00023123"/>
    </source>
</evidence>
<dbReference type="GO" id="GO:0030048">
    <property type="term" value="P:actin filament-based movement"/>
    <property type="evidence" value="ECO:0007669"/>
    <property type="project" value="TreeGrafter"/>
</dbReference>
<dbReference type="Gene3D" id="6.10.220.10">
    <property type="match status" value="1"/>
</dbReference>
<organism evidence="16 17">
    <name type="scientific">Brachionus calyciflorus</name>
    <dbReference type="NCBI Taxonomy" id="104777"/>
    <lineage>
        <taxon>Eukaryota</taxon>
        <taxon>Metazoa</taxon>
        <taxon>Spiralia</taxon>
        <taxon>Gnathifera</taxon>
        <taxon>Rotifera</taxon>
        <taxon>Eurotatoria</taxon>
        <taxon>Monogononta</taxon>
        <taxon>Pseudotrocha</taxon>
        <taxon>Ploima</taxon>
        <taxon>Brachionidae</taxon>
        <taxon>Brachionus</taxon>
    </lineage>
</organism>
<keyword evidence="9 11" id="KW-0505">Motor protein</keyword>
<dbReference type="PANTHER" id="PTHR13140">
    <property type="entry name" value="MYOSIN"/>
    <property type="match status" value="1"/>
</dbReference>
<evidence type="ECO:0000256" key="2">
    <source>
        <dbReference type="ARBA" id="ARBA00008314"/>
    </source>
</evidence>
<evidence type="ECO:0000313" key="17">
    <source>
        <dbReference type="Proteomes" id="UP000663879"/>
    </source>
</evidence>
<dbReference type="Gene3D" id="1.20.58.530">
    <property type="match status" value="1"/>
</dbReference>
<dbReference type="SUPFAM" id="SSF52540">
    <property type="entry name" value="P-loop containing nucleoside triphosphate hydrolases"/>
    <property type="match status" value="1"/>
</dbReference>
<name>A0A813YCQ2_9BILA</name>
<dbReference type="GO" id="GO:0000146">
    <property type="term" value="F:microfilament motor activity"/>
    <property type="evidence" value="ECO:0007669"/>
    <property type="project" value="TreeGrafter"/>
</dbReference>
<feature type="domain" description="Myosin N-terminal SH3-like" evidence="15">
    <location>
        <begin position="3"/>
        <end position="54"/>
    </location>
</feature>
<evidence type="ECO:0000313" key="16">
    <source>
        <dbReference type="EMBL" id="CAF0882352.1"/>
    </source>
</evidence>
<reference evidence="16" key="1">
    <citation type="submission" date="2021-02" db="EMBL/GenBank/DDBJ databases">
        <authorList>
            <person name="Nowell W R."/>
        </authorList>
    </citation>
    <scope>NUCLEOTIDE SEQUENCE</scope>
    <source>
        <strain evidence="16">Ploen Becks lab</strain>
    </source>
</reference>
<gene>
    <name evidence="16" type="ORF">OXX778_LOCUS10478</name>
</gene>
<dbReference type="InterPro" id="IPR036114">
    <property type="entry name" value="MYSc_Myo6"/>
</dbReference>
<comment type="similarity">
    <text evidence="2 11">Belongs to the TRAFAC class myosin-kinesin ATPase superfamily. Myosin family.</text>
</comment>
<keyword evidence="10 11" id="KW-0009">Actin-binding</keyword>
<dbReference type="GO" id="GO:0016459">
    <property type="term" value="C:myosin complex"/>
    <property type="evidence" value="ECO:0007669"/>
    <property type="project" value="UniProtKB-KW"/>
</dbReference>
<dbReference type="Gene3D" id="1.20.120.720">
    <property type="entry name" value="Myosin VI head, motor domain, U50 subdomain"/>
    <property type="match status" value="1"/>
</dbReference>
<evidence type="ECO:0000256" key="6">
    <source>
        <dbReference type="ARBA" id="ARBA00022840"/>
    </source>
</evidence>
<dbReference type="PROSITE" id="PS51456">
    <property type="entry name" value="MYOSIN_MOTOR"/>
    <property type="match status" value="1"/>
</dbReference>
<dbReference type="FunFam" id="3.30.70.1590:FF:000002">
    <property type="entry name" value="unconventional myosin-VI isoform X1"/>
    <property type="match status" value="1"/>
</dbReference>
<evidence type="ECO:0000256" key="4">
    <source>
        <dbReference type="ARBA" id="ARBA00022553"/>
    </source>
</evidence>
<evidence type="ECO:0000256" key="10">
    <source>
        <dbReference type="ARBA" id="ARBA00023203"/>
    </source>
</evidence>
<dbReference type="GO" id="GO:0005524">
    <property type="term" value="F:ATP binding"/>
    <property type="evidence" value="ECO:0007669"/>
    <property type="project" value="UniProtKB-UniRule"/>
</dbReference>
<dbReference type="InterPro" id="IPR004009">
    <property type="entry name" value="SH3_Myosin"/>
</dbReference>
<dbReference type="CDD" id="cd21958">
    <property type="entry name" value="MyUb_Myo6"/>
    <property type="match status" value="1"/>
</dbReference>
<evidence type="ECO:0000259" key="14">
    <source>
        <dbReference type="PROSITE" id="PS51456"/>
    </source>
</evidence>
<dbReference type="EMBL" id="CAJNOC010001665">
    <property type="protein sequence ID" value="CAF0882352.1"/>
    <property type="molecule type" value="Genomic_DNA"/>
</dbReference>
<sequence length="1247" mass="142999">MDGEGKKLWVADVEHGFRLGKLVDIGADSLTIELFDSHGKTLSAHPDSVYPSEEYENKDVDDNCALMYLNEANLLQNIRLRYKKDAIYTYVANILIAINPYKDLNNLYSSDTIKRYQGKSLGVLQPHVFAIGDKSYRDMRAFKQSQSVIVSGESGAGKTESAKYLLRYLTESYGAKSGVIESRLNESNPLLEAFGNAKTTRNNNSSRFGKFIELHFNDNYRVAGGFVSHYLLEKSRICVQSKEERNYHIFYRLCAGAPEKLKNDLLLTSPDNFHYLNRGCTQYFCSSTSEKTLTNDRKSKEFALKGSLKDPQLDDVKDFLECDRSMDQIGLSSQDKMNIYLTVAAVLHIGNIEFEEDPDSSKGGCRLSAKMGTKSIQIVAKMLGLDVEELEKALISRVMQAHRGGKLGTVIMVPLKVTEAQNARDALAKAIYIKLFDHIVSCINKAIPFGASTSFIGLLDIAGFEYFPVNSFEQFCINYCNEKLQQFFNERILKEEQNIYEKEGLGLRKIAYVDNQDCIDLIEAKTIGIFDLLDEESRLPTPSSNHFTSIVHSKHPKHFRLDVPRKSKLKSHREIRDDEGFLIRHFAGGVVYTTSQFIEKNNDALHTSLAFLIQDCKNKFIQNLFASESESIKQNTGKLNFISVGSKFRSQLSGLLDKLRSTGTNFIRCVKPNLKMVPNLFEGGQILSQLQCSGMTSVLNLMQQGYPSRTSFSDLYNMYKGYLPPALARLDPRLFCKALFKALNLKDTDFKFGLTKVFFRPGKFAEFDQIMRSDPENLANLIARVKKWLIMSRWKKAQWCALSVIKLKNKIIYRRECIVTIQKNMRMYLCKKKYGPRIKGISKIKSLQSQIDAMNNILKQLKCDKEQKSAQDSLQSLRVHISKTIDKIKTSSNISEKEIKQAYNDLFGACERDLKKLKHLLEAQKNKDEQERLKKIQDDLLRAQRTKEEEEKQRILEEQQRKQKLEIENRRKAEEEQFKKQESKNKSQVEAKQKADQEIKQREQQINEQEKRDHDLALRLASELGSGEVDPLKSPSKLSSSSLSAKGKYDLSKWKYAELRDAINTSCDLDLLEACREEFHRRLKVYHAWKSKNKKQNSPNVNSPDERAPQSIIENSNQIVASSSAKKGKENEQRYFRIPFARPTDQHRDQQDKKKGWWYSHFDGKWIARQMEIYDEKPPVLLLAGVDDMHMCELSLDETGLTMKHGAEILESEFEAVWNKNGGAKYLSDHFGQISSKYVLNLMQRRK</sequence>
<dbReference type="GO" id="GO:0030139">
    <property type="term" value="C:endocytic vesicle"/>
    <property type="evidence" value="ECO:0007669"/>
    <property type="project" value="TreeGrafter"/>
</dbReference>
<evidence type="ECO:0000259" key="15">
    <source>
        <dbReference type="PROSITE" id="PS51844"/>
    </source>
</evidence>
<feature type="region of interest" description="Disordered" evidence="13">
    <location>
        <begin position="975"/>
        <end position="1013"/>
    </location>
</feature>
<feature type="domain" description="Myosin motor" evidence="14">
    <location>
        <begin position="58"/>
        <end position="772"/>
    </location>
</feature>
<dbReference type="InterPro" id="IPR032412">
    <property type="entry name" value="Myosin-VI_CBD"/>
</dbReference>
<keyword evidence="4" id="KW-0597">Phosphoprotein</keyword>
<comment type="caution">
    <text evidence="16">The sequence shown here is derived from an EMBL/GenBank/DDBJ whole genome shotgun (WGS) entry which is preliminary data.</text>
</comment>
<dbReference type="PRINTS" id="PR00193">
    <property type="entry name" value="MYOSINHEAVY"/>
</dbReference>
<feature type="coiled-coil region" evidence="12">
    <location>
        <begin position="844"/>
        <end position="871"/>
    </location>
</feature>
<evidence type="ECO:0000256" key="11">
    <source>
        <dbReference type="PROSITE-ProRule" id="PRU00782"/>
    </source>
</evidence>
<dbReference type="SMART" id="SM00242">
    <property type="entry name" value="MYSc"/>
    <property type="match status" value="1"/>
</dbReference>
<dbReference type="InterPro" id="IPR008989">
    <property type="entry name" value="Myosin_S1_N"/>
</dbReference>
<dbReference type="Gene3D" id="3.30.70.1590">
    <property type="match status" value="1"/>
</dbReference>
<dbReference type="Pfam" id="PF21521">
    <property type="entry name" value="MYO6_lever"/>
    <property type="match status" value="1"/>
</dbReference>
<dbReference type="FunFam" id="1.20.58.530:FF:000006">
    <property type="entry name" value="Putative unconventional myosin-VI"/>
    <property type="match status" value="1"/>
</dbReference>
<dbReference type="PROSITE" id="PS50096">
    <property type="entry name" value="IQ"/>
    <property type="match status" value="1"/>
</dbReference>
<dbReference type="CDD" id="cd01382">
    <property type="entry name" value="MYSc_Myo6"/>
    <property type="match status" value="1"/>
</dbReference>
<protein>
    <recommendedName>
        <fullName evidence="18">Unconventional myosin-VI</fullName>
    </recommendedName>
</protein>
<dbReference type="PANTHER" id="PTHR13140:SF745">
    <property type="entry name" value="UNCONVENTIONAL MYOSIN-VI"/>
    <property type="match status" value="1"/>
</dbReference>
<dbReference type="InterPro" id="IPR036961">
    <property type="entry name" value="Kinesin_motor_dom_sf"/>
</dbReference>
<dbReference type="Pfam" id="PF00063">
    <property type="entry name" value="Myosin_head"/>
    <property type="match status" value="1"/>
</dbReference>
<dbReference type="Pfam" id="PF16521">
    <property type="entry name" value="Myosin-VI_CBD"/>
    <property type="match status" value="1"/>
</dbReference>
<keyword evidence="3" id="KW-0963">Cytoplasm</keyword>
<keyword evidence="7" id="KW-0112">Calmodulin-binding</keyword>
<dbReference type="FunFam" id="1.10.10.820:FF:000001">
    <property type="entry name" value="Myosin heavy chain"/>
    <property type="match status" value="1"/>
</dbReference>
<dbReference type="AlphaFoldDB" id="A0A813YCQ2"/>
<dbReference type="OrthoDB" id="6108017at2759"/>
<evidence type="ECO:0008006" key="18">
    <source>
        <dbReference type="Google" id="ProtNLM"/>
    </source>
</evidence>
<feature type="binding site" evidence="11">
    <location>
        <begin position="152"/>
        <end position="159"/>
    </location>
    <ligand>
        <name>ATP</name>
        <dbReference type="ChEBI" id="CHEBI:30616"/>
    </ligand>
</feature>
<comment type="subcellular location">
    <subcellularLocation>
        <location evidence="1">Cytoplasm</location>
    </subcellularLocation>
</comment>
<evidence type="ECO:0000256" key="12">
    <source>
        <dbReference type="SAM" id="Coils"/>
    </source>
</evidence>
<keyword evidence="6 11" id="KW-0067">ATP-binding</keyword>
<evidence type="ECO:0000256" key="5">
    <source>
        <dbReference type="ARBA" id="ARBA00022741"/>
    </source>
</evidence>
<feature type="region of interest" description="Actin-binding" evidence="11">
    <location>
        <begin position="652"/>
        <end position="674"/>
    </location>
</feature>
<accession>A0A813YCQ2</accession>
<evidence type="ECO:0000256" key="13">
    <source>
        <dbReference type="SAM" id="MobiDB-lite"/>
    </source>
</evidence>
<dbReference type="GO" id="GO:0051015">
    <property type="term" value="F:actin filament binding"/>
    <property type="evidence" value="ECO:0007669"/>
    <property type="project" value="InterPro"/>
</dbReference>
<dbReference type="CDD" id="cd06503">
    <property type="entry name" value="ATP-synt_Fo_b"/>
    <property type="match status" value="1"/>
</dbReference>
<dbReference type="GO" id="GO:0007015">
    <property type="term" value="P:actin filament organization"/>
    <property type="evidence" value="ECO:0007669"/>
    <property type="project" value="TreeGrafter"/>
</dbReference>
<evidence type="ECO:0000256" key="7">
    <source>
        <dbReference type="ARBA" id="ARBA00022860"/>
    </source>
</evidence>
<dbReference type="Gene3D" id="1.10.10.820">
    <property type="match status" value="1"/>
</dbReference>
<dbReference type="Gene3D" id="2.30.30.360">
    <property type="entry name" value="Myosin S1 fragment, N-terminal"/>
    <property type="match status" value="1"/>
</dbReference>
<dbReference type="InterPro" id="IPR027417">
    <property type="entry name" value="P-loop_NTPase"/>
</dbReference>
<dbReference type="PROSITE" id="PS51844">
    <property type="entry name" value="SH3_LIKE"/>
    <property type="match status" value="1"/>
</dbReference>
<keyword evidence="17" id="KW-1185">Reference proteome</keyword>
<keyword evidence="5 11" id="KW-0547">Nucleotide-binding</keyword>
<dbReference type="CDD" id="cd21759">
    <property type="entry name" value="CBD_MYO6-like"/>
    <property type="match status" value="1"/>
</dbReference>
<dbReference type="InterPro" id="IPR049016">
    <property type="entry name" value="MYO6_lever"/>
</dbReference>
<dbReference type="GO" id="GO:0005516">
    <property type="term" value="F:calmodulin binding"/>
    <property type="evidence" value="ECO:0007669"/>
    <property type="project" value="UniProtKB-KW"/>
</dbReference>
<dbReference type="InterPro" id="IPR001609">
    <property type="entry name" value="Myosin_head_motor_dom-like"/>
</dbReference>
<proteinExistence type="inferred from homology"/>
<evidence type="ECO:0000256" key="9">
    <source>
        <dbReference type="ARBA" id="ARBA00023175"/>
    </source>
</evidence>
<keyword evidence="12" id="KW-0175">Coiled coil</keyword>